<reference evidence="9 10" key="1">
    <citation type="submission" date="2008-04" db="EMBL/GenBank/DDBJ databases">
        <title>Complete sequence of chromosome of Natranaerobius thermophilus JW/NM-WN-LF.</title>
        <authorList>
            <consortium name="US DOE Joint Genome Institute"/>
            <person name="Copeland A."/>
            <person name="Lucas S."/>
            <person name="Lapidus A."/>
            <person name="Glavina del Rio T."/>
            <person name="Dalin E."/>
            <person name="Tice H."/>
            <person name="Bruce D."/>
            <person name="Goodwin L."/>
            <person name="Pitluck S."/>
            <person name="Chertkov O."/>
            <person name="Brettin T."/>
            <person name="Detter J.C."/>
            <person name="Han C."/>
            <person name="Kuske C.R."/>
            <person name="Schmutz J."/>
            <person name="Larimer F."/>
            <person name="Land M."/>
            <person name="Hauser L."/>
            <person name="Kyrpides N."/>
            <person name="Lykidis A."/>
            <person name="Mesbah N.M."/>
            <person name="Wiegel J."/>
        </authorList>
    </citation>
    <scope>NUCLEOTIDE SEQUENCE [LARGE SCALE GENOMIC DNA]</scope>
    <source>
        <strain evidence="10">ATCC BAA-1301 / DSM 18059 / JW/NM-WN-LF</strain>
    </source>
</reference>
<keyword evidence="8" id="KW-0732">Signal</keyword>
<dbReference type="InParanoid" id="B2A6I3"/>
<evidence type="ECO:0000256" key="4">
    <source>
        <dbReference type="ARBA" id="ARBA00023136"/>
    </source>
</evidence>
<dbReference type="eggNOG" id="COG1538">
    <property type="taxonomic scope" value="Bacteria"/>
</dbReference>
<feature type="coiled-coil region" evidence="6">
    <location>
        <begin position="165"/>
        <end position="306"/>
    </location>
</feature>
<evidence type="ECO:0000256" key="5">
    <source>
        <dbReference type="ARBA" id="ARBA00023237"/>
    </source>
</evidence>
<feature type="coiled-coil region" evidence="6">
    <location>
        <begin position="446"/>
        <end position="476"/>
    </location>
</feature>
<comment type="subcellular location">
    <subcellularLocation>
        <location evidence="1">Cell outer membrane</location>
    </subcellularLocation>
</comment>
<protein>
    <submittedName>
        <fullName evidence="9">Outer membrane protein-like protein</fullName>
    </submittedName>
</protein>
<keyword evidence="4" id="KW-0472">Membrane</keyword>
<dbReference type="AlphaFoldDB" id="B2A6I3"/>
<name>B2A6I3_NATTJ</name>
<dbReference type="HOGENOM" id="CLU_511740_0_0_9"/>
<gene>
    <name evidence="9" type="ordered locus">Nther_1945</name>
</gene>
<dbReference type="Gene3D" id="1.20.1600.10">
    <property type="entry name" value="Outer membrane efflux proteins (OEP)"/>
    <property type="match status" value="2"/>
</dbReference>
<dbReference type="STRING" id="457570.Nther_1945"/>
<dbReference type="GO" id="GO:0015562">
    <property type="term" value="F:efflux transmembrane transporter activity"/>
    <property type="evidence" value="ECO:0007669"/>
    <property type="project" value="InterPro"/>
</dbReference>
<evidence type="ECO:0000256" key="1">
    <source>
        <dbReference type="ARBA" id="ARBA00004442"/>
    </source>
</evidence>
<dbReference type="InterPro" id="IPR051906">
    <property type="entry name" value="TolC-like"/>
</dbReference>
<dbReference type="PANTHER" id="PTHR30026:SF20">
    <property type="entry name" value="OUTER MEMBRANE PROTEIN TOLC"/>
    <property type="match status" value="1"/>
</dbReference>
<evidence type="ECO:0000256" key="6">
    <source>
        <dbReference type="SAM" id="Coils"/>
    </source>
</evidence>
<dbReference type="RefSeq" id="WP_012448375.1">
    <property type="nucleotide sequence ID" value="NC_010718.1"/>
</dbReference>
<keyword evidence="10" id="KW-1185">Reference proteome</keyword>
<dbReference type="GO" id="GO:1990281">
    <property type="term" value="C:efflux pump complex"/>
    <property type="evidence" value="ECO:0007669"/>
    <property type="project" value="TreeGrafter"/>
</dbReference>
<dbReference type="SUPFAM" id="SSF56954">
    <property type="entry name" value="Outer membrane efflux proteins (OEP)"/>
    <property type="match status" value="1"/>
</dbReference>
<sequence>MNYKTLICVLVMMMVVSLTTVNTTATEDSDDDNKEVVELTLEKARRRIVEHSREADRARLGLEELNIAVERLRDELDELEEGIEELEDGDFDLDGFSDDIDGEVQDNDYALKMETESSNRNLLAQNSSVNLDDDPEIPFEPPNGDEPELPIPEEEIEEIIEEAIQDAIEEMVSDMEEMLEDMASEIFQEMMDEELEDMEKAKKELEQALEEAEQGEELAEMEWEANKEVMKFGAESTYIGLLSLEEQIAAIEESISTFERLLEEERQQLELGESLPVQVEMVELEKNEMENALKSLKENKREMEKEFLDTLGYSTDKELKLAEVNFDLESFQQELDLETFTQRALEEGEEIKIAEKQLEYAEDNLDWARQQDDISESDYREREVALREAELDLEEAERTLEKSIFEAYNGFNESLRDYKNADQRLKLQKELLRGEELSQDLGMATSKQVLDTMVEVEEARRNLNQQEYQNYLAKRELQLLKQGYLVDIPTGAGEQRNFGGETPAMSPDMNEQGMEPSGGGQQPAGPEGQSPR</sequence>
<keyword evidence="3" id="KW-0812">Transmembrane</keyword>
<feature type="coiled-coil region" evidence="6">
    <location>
        <begin position="34"/>
        <end position="89"/>
    </location>
</feature>
<evidence type="ECO:0000256" key="2">
    <source>
        <dbReference type="ARBA" id="ARBA00022452"/>
    </source>
</evidence>
<feature type="coiled-coil region" evidence="6">
    <location>
        <begin position="344"/>
        <end position="406"/>
    </location>
</feature>
<feature type="compositionally biased region" description="Low complexity" evidence="7">
    <location>
        <begin position="523"/>
        <end position="532"/>
    </location>
</feature>
<keyword evidence="2" id="KW-1134">Transmembrane beta strand</keyword>
<evidence type="ECO:0000256" key="3">
    <source>
        <dbReference type="ARBA" id="ARBA00022692"/>
    </source>
</evidence>
<dbReference type="Proteomes" id="UP000001683">
    <property type="component" value="Chromosome"/>
</dbReference>
<keyword evidence="6" id="KW-0175">Coiled coil</keyword>
<dbReference type="PANTHER" id="PTHR30026">
    <property type="entry name" value="OUTER MEMBRANE PROTEIN TOLC"/>
    <property type="match status" value="1"/>
</dbReference>
<evidence type="ECO:0000256" key="8">
    <source>
        <dbReference type="SAM" id="SignalP"/>
    </source>
</evidence>
<reference evidence="9 10" key="2">
    <citation type="journal article" date="2011" name="J. Bacteriol.">
        <title>Complete genome sequence of the anaerobic, halophilic alkalithermophile Natranaerobius thermophilus JW/NM-WN-LF.</title>
        <authorList>
            <person name="Zhao B."/>
            <person name="Mesbah N.M."/>
            <person name="Dalin E."/>
            <person name="Goodwin L."/>
            <person name="Nolan M."/>
            <person name="Pitluck S."/>
            <person name="Chertkov O."/>
            <person name="Brettin T.S."/>
            <person name="Han J."/>
            <person name="Larimer F.W."/>
            <person name="Land M.L."/>
            <person name="Hauser L."/>
            <person name="Kyrpides N."/>
            <person name="Wiegel J."/>
        </authorList>
    </citation>
    <scope>NUCLEOTIDE SEQUENCE [LARGE SCALE GENOMIC DNA]</scope>
    <source>
        <strain evidence="10">ATCC BAA-1301 / DSM 18059 / JW/NM-WN-LF</strain>
    </source>
</reference>
<evidence type="ECO:0000313" key="10">
    <source>
        <dbReference type="Proteomes" id="UP000001683"/>
    </source>
</evidence>
<dbReference type="EMBL" id="CP001034">
    <property type="protein sequence ID" value="ACB85516.1"/>
    <property type="molecule type" value="Genomic_DNA"/>
</dbReference>
<evidence type="ECO:0000256" key="7">
    <source>
        <dbReference type="SAM" id="MobiDB-lite"/>
    </source>
</evidence>
<dbReference type="GO" id="GO:0015288">
    <property type="term" value="F:porin activity"/>
    <property type="evidence" value="ECO:0007669"/>
    <property type="project" value="TreeGrafter"/>
</dbReference>
<dbReference type="KEGG" id="nth:Nther_1945"/>
<proteinExistence type="predicted"/>
<keyword evidence="5" id="KW-0998">Cell outer membrane</keyword>
<accession>B2A6I3</accession>
<feature type="region of interest" description="Disordered" evidence="7">
    <location>
        <begin position="490"/>
        <end position="532"/>
    </location>
</feature>
<feature type="signal peptide" evidence="8">
    <location>
        <begin position="1"/>
        <end position="25"/>
    </location>
</feature>
<dbReference type="GO" id="GO:0009279">
    <property type="term" value="C:cell outer membrane"/>
    <property type="evidence" value="ECO:0007669"/>
    <property type="project" value="UniProtKB-SubCell"/>
</dbReference>
<feature type="chain" id="PRO_5038594974" evidence="8">
    <location>
        <begin position="26"/>
        <end position="532"/>
    </location>
</feature>
<evidence type="ECO:0000313" key="9">
    <source>
        <dbReference type="EMBL" id="ACB85516.1"/>
    </source>
</evidence>
<organism evidence="9 10">
    <name type="scientific">Natranaerobius thermophilus (strain ATCC BAA-1301 / DSM 18059 / JW/NM-WN-LF)</name>
    <dbReference type="NCBI Taxonomy" id="457570"/>
    <lineage>
        <taxon>Bacteria</taxon>
        <taxon>Bacillati</taxon>
        <taxon>Bacillota</taxon>
        <taxon>Clostridia</taxon>
        <taxon>Natranaerobiales</taxon>
        <taxon>Natranaerobiaceae</taxon>
        <taxon>Natranaerobius</taxon>
    </lineage>
</organism>